<dbReference type="InterPro" id="IPR039422">
    <property type="entry name" value="MarR/SlyA-like"/>
</dbReference>
<proteinExistence type="predicted"/>
<dbReference type="Pfam" id="PF12802">
    <property type="entry name" value="MarR_2"/>
    <property type="match status" value="1"/>
</dbReference>
<accession>A0A1H4IDD6</accession>
<gene>
    <name evidence="2" type="ORF">SAMN04489793_0253</name>
</gene>
<organism evidence="2 3">
    <name type="scientific">Tsukamurella tyrosinosolvens</name>
    <dbReference type="NCBI Taxonomy" id="57704"/>
    <lineage>
        <taxon>Bacteria</taxon>
        <taxon>Bacillati</taxon>
        <taxon>Actinomycetota</taxon>
        <taxon>Actinomycetes</taxon>
        <taxon>Mycobacteriales</taxon>
        <taxon>Tsukamurellaceae</taxon>
        <taxon>Tsukamurella</taxon>
    </lineage>
</organism>
<dbReference type="AlphaFoldDB" id="A0A1H4IDD6"/>
<dbReference type="RefSeq" id="WP_068526237.1">
    <property type="nucleotide sequence ID" value="NZ_CBDRGN010000002.1"/>
</dbReference>
<dbReference type="Gene3D" id="1.10.10.10">
    <property type="entry name" value="Winged helix-like DNA-binding domain superfamily/Winged helix DNA-binding domain"/>
    <property type="match status" value="1"/>
</dbReference>
<keyword evidence="2" id="KW-0238">DNA-binding</keyword>
<evidence type="ECO:0000313" key="2">
    <source>
        <dbReference type="EMBL" id="SEB31706.1"/>
    </source>
</evidence>
<protein>
    <submittedName>
        <fullName evidence="2">DNA-binding transcriptional regulator, MarR family</fullName>
    </submittedName>
</protein>
<reference evidence="3" key="1">
    <citation type="submission" date="2016-10" db="EMBL/GenBank/DDBJ databases">
        <authorList>
            <person name="Varghese N."/>
            <person name="Submissions S."/>
        </authorList>
    </citation>
    <scope>NUCLEOTIDE SEQUENCE [LARGE SCALE GENOMIC DNA]</scope>
    <source>
        <strain evidence="3">DSM 44234</strain>
    </source>
</reference>
<dbReference type="GeneID" id="300996172"/>
<dbReference type="PANTHER" id="PTHR33164:SF57">
    <property type="entry name" value="MARR-FAMILY TRANSCRIPTIONAL REGULATOR"/>
    <property type="match status" value="1"/>
</dbReference>
<sequence length="163" mass="17940">MARGQSTATDSLAIVDPGPDARIHLLARRVGVLVADLLLDEVHQYDPRLRTGHMRVLALIESSPVRIVDVAAQLGTTKQTVAPTVDELVSWGFVARAVDENDRRARILTLTPAGEELTEAMLGRSIALDEEWGRLLGADVEVCRSALWRIIESQRAPRDREVS</sequence>
<keyword evidence="3" id="KW-1185">Reference proteome</keyword>
<dbReference type="STRING" id="57704.SAMN04489793_0253"/>
<dbReference type="EMBL" id="FNSA01000001">
    <property type="protein sequence ID" value="SEB31706.1"/>
    <property type="molecule type" value="Genomic_DNA"/>
</dbReference>
<dbReference type="Proteomes" id="UP000182241">
    <property type="component" value="Unassembled WGS sequence"/>
</dbReference>
<dbReference type="InterPro" id="IPR036388">
    <property type="entry name" value="WH-like_DNA-bd_sf"/>
</dbReference>
<dbReference type="InterPro" id="IPR000835">
    <property type="entry name" value="HTH_MarR-typ"/>
</dbReference>
<dbReference type="GO" id="GO:0003700">
    <property type="term" value="F:DNA-binding transcription factor activity"/>
    <property type="evidence" value="ECO:0007669"/>
    <property type="project" value="InterPro"/>
</dbReference>
<name>A0A1H4IDD6_TSUTY</name>
<evidence type="ECO:0000313" key="3">
    <source>
        <dbReference type="Proteomes" id="UP000182241"/>
    </source>
</evidence>
<dbReference type="InterPro" id="IPR036390">
    <property type="entry name" value="WH_DNA-bd_sf"/>
</dbReference>
<dbReference type="SMART" id="SM00347">
    <property type="entry name" value="HTH_MARR"/>
    <property type="match status" value="1"/>
</dbReference>
<dbReference type="KEGG" id="tsm:ASU32_23940"/>
<evidence type="ECO:0000259" key="1">
    <source>
        <dbReference type="SMART" id="SM00347"/>
    </source>
</evidence>
<feature type="domain" description="HTH marR-type" evidence="1">
    <location>
        <begin position="40"/>
        <end position="140"/>
    </location>
</feature>
<dbReference type="SUPFAM" id="SSF46785">
    <property type="entry name" value="Winged helix' DNA-binding domain"/>
    <property type="match status" value="1"/>
</dbReference>
<dbReference type="GO" id="GO:0003677">
    <property type="term" value="F:DNA binding"/>
    <property type="evidence" value="ECO:0007669"/>
    <property type="project" value="UniProtKB-KW"/>
</dbReference>
<dbReference type="PANTHER" id="PTHR33164">
    <property type="entry name" value="TRANSCRIPTIONAL REGULATOR, MARR FAMILY"/>
    <property type="match status" value="1"/>
</dbReference>
<dbReference type="GO" id="GO:0006950">
    <property type="term" value="P:response to stress"/>
    <property type="evidence" value="ECO:0007669"/>
    <property type="project" value="TreeGrafter"/>
</dbReference>